<evidence type="ECO:0000256" key="1">
    <source>
        <dbReference type="SAM" id="MobiDB-lite"/>
    </source>
</evidence>
<sequence length="422" mass="43685">MRIDLERALEEVAARGRAQARPVPTDGLLRRVHRRRATRTVTSSVAGVGAVGLLAVGGIGLLSPAPVAPPATQAPVAPSPEPSASEEPVASTEVLPGWEPGAAPCGVRFELEPVDSPGLELLGGVTVGALAEEDGLYRVGVGEELLHPAVTAYPETPGEPGGALASLHTYLVDEAGTIALWDPPTEELGSEATNGSGAFNIAGLRDAVDCRTGQPLLGTYRAFSVASPGTGLPDQDEPGIEIVELEPVTFGADAGPADPHRTVSALPRCGDDASSALEAVGDPDFRAELDVGLLVDPVSVAGVHLPVTLRRTDTLDGVPLTGYAPQSVRAILVDDEGRVRTTMEPAYRSAEPLHTAPGDAVQTSLYQWFTCLGGPEAAGLAPQPGEVMDLYVYDQVRATAVYGTRVTATVLGGPYPVTLTDW</sequence>
<dbReference type="Proteomes" id="UP000664209">
    <property type="component" value="Unassembled WGS sequence"/>
</dbReference>
<keyword evidence="4" id="KW-1185">Reference proteome</keyword>
<organism evidence="3 4">
    <name type="scientific">Actinotalea soli</name>
    <dbReference type="NCBI Taxonomy" id="2819234"/>
    <lineage>
        <taxon>Bacteria</taxon>
        <taxon>Bacillati</taxon>
        <taxon>Actinomycetota</taxon>
        <taxon>Actinomycetes</taxon>
        <taxon>Micrococcales</taxon>
        <taxon>Cellulomonadaceae</taxon>
        <taxon>Actinotalea</taxon>
    </lineage>
</organism>
<comment type="caution">
    <text evidence="3">The sequence shown here is derived from an EMBL/GenBank/DDBJ whole genome shotgun (WGS) entry which is preliminary data.</text>
</comment>
<dbReference type="EMBL" id="JAGEMK010000009">
    <property type="protein sequence ID" value="MBO1753051.1"/>
    <property type="molecule type" value="Genomic_DNA"/>
</dbReference>
<protein>
    <submittedName>
        <fullName evidence="3">Uncharacterized protein</fullName>
    </submittedName>
</protein>
<evidence type="ECO:0000313" key="4">
    <source>
        <dbReference type="Proteomes" id="UP000664209"/>
    </source>
</evidence>
<keyword evidence="2" id="KW-0812">Transmembrane</keyword>
<proteinExistence type="predicted"/>
<feature type="transmembrane region" description="Helical" evidence="2">
    <location>
        <begin position="40"/>
        <end position="62"/>
    </location>
</feature>
<feature type="region of interest" description="Disordered" evidence="1">
    <location>
        <begin position="70"/>
        <end position="97"/>
    </location>
</feature>
<dbReference type="RefSeq" id="WP_208056728.1">
    <property type="nucleotide sequence ID" value="NZ_JAGEMK010000009.1"/>
</dbReference>
<reference evidence="3" key="1">
    <citation type="submission" date="2021-03" db="EMBL/GenBank/DDBJ databases">
        <title>Actinotalea soli sp. nov., isolated from soil.</title>
        <authorList>
            <person name="Ping W."/>
            <person name="Zhang J."/>
        </authorList>
    </citation>
    <scope>NUCLEOTIDE SEQUENCE</scope>
    <source>
        <strain evidence="3">BY-33</strain>
    </source>
</reference>
<dbReference type="AlphaFoldDB" id="A0A939LR79"/>
<keyword evidence="2" id="KW-0472">Membrane</keyword>
<evidence type="ECO:0000313" key="3">
    <source>
        <dbReference type="EMBL" id="MBO1753051.1"/>
    </source>
</evidence>
<name>A0A939LR79_9CELL</name>
<keyword evidence="2" id="KW-1133">Transmembrane helix</keyword>
<evidence type="ECO:0000256" key="2">
    <source>
        <dbReference type="SAM" id="Phobius"/>
    </source>
</evidence>
<gene>
    <name evidence="3" type="ORF">J4G33_14660</name>
</gene>
<feature type="compositionally biased region" description="Low complexity" evidence="1">
    <location>
        <begin position="70"/>
        <end position="94"/>
    </location>
</feature>
<accession>A0A939LR79</accession>